<reference evidence="2 3" key="1">
    <citation type="submission" date="2023-01" db="EMBL/GenBank/DDBJ databases">
        <title>Analysis of 21 Apiospora genomes using comparative genomics revels a genus with tremendous synthesis potential of carbohydrate active enzymes and secondary metabolites.</title>
        <authorList>
            <person name="Sorensen T."/>
        </authorList>
    </citation>
    <scope>NUCLEOTIDE SEQUENCE [LARGE SCALE GENOMIC DNA]</scope>
    <source>
        <strain evidence="2 3">CBS 83171</strain>
    </source>
</reference>
<keyword evidence="3" id="KW-1185">Reference proteome</keyword>
<dbReference type="Proteomes" id="UP001446871">
    <property type="component" value="Unassembled WGS sequence"/>
</dbReference>
<feature type="transmembrane region" description="Helical" evidence="1">
    <location>
        <begin position="79"/>
        <end position="101"/>
    </location>
</feature>
<evidence type="ECO:0000313" key="3">
    <source>
        <dbReference type="Proteomes" id="UP001446871"/>
    </source>
</evidence>
<keyword evidence="1" id="KW-0472">Membrane</keyword>
<comment type="caution">
    <text evidence="2">The sequence shown here is derived from an EMBL/GenBank/DDBJ whole genome shotgun (WGS) entry which is preliminary data.</text>
</comment>
<dbReference type="EMBL" id="JAQQWM010000009">
    <property type="protein sequence ID" value="KAK8047596.1"/>
    <property type="molecule type" value="Genomic_DNA"/>
</dbReference>
<name>A0ABR1TLS3_9PEZI</name>
<evidence type="ECO:0000256" key="1">
    <source>
        <dbReference type="SAM" id="Phobius"/>
    </source>
</evidence>
<keyword evidence="1" id="KW-0812">Transmembrane</keyword>
<keyword evidence="1" id="KW-1133">Transmembrane helix</keyword>
<proteinExistence type="predicted"/>
<accession>A0ABR1TLS3</accession>
<evidence type="ECO:0000313" key="2">
    <source>
        <dbReference type="EMBL" id="KAK8047596.1"/>
    </source>
</evidence>
<sequence length="132" mass="13726">MASTLASTVTVGPSNAAASVPNVTVVAPAYVHGQIPPSQTFQLTPEMEEGIKAAVAATNPRAPTPRPSRKRAPWTTAKYFLRGVSLVAGVGVILAEVIVAVTQGADMNTGIGAIWVKCHFLFSISTTLRIPS</sequence>
<gene>
    <name evidence="2" type="ORF">PG996_015660</name>
</gene>
<protein>
    <submittedName>
        <fullName evidence="2">Uncharacterized protein</fullName>
    </submittedName>
</protein>
<organism evidence="2 3">
    <name type="scientific">Apiospora saccharicola</name>
    <dbReference type="NCBI Taxonomy" id="335842"/>
    <lineage>
        <taxon>Eukaryota</taxon>
        <taxon>Fungi</taxon>
        <taxon>Dikarya</taxon>
        <taxon>Ascomycota</taxon>
        <taxon>Pezizomycotina</taxon>
        <taxon>Sordariomycetes</taxon>
        <taxon>Xylariomycetidae</taxon>
        <taxon>Amphisphaeriales</taxon>
        <taxon>Apiosporaceae</taxon>
        <taxon>Apiospora</taxon>
    </lineage>
</organism>